<dbReference type="Gene3D" id="3.40.1500.20">
    <property type="match status" value="1"/>
</dbReference>
<dbReference type="PANTHER" id="PTHR34685">
    <property type="entry name" value="RED CHLOROPHYLL CATABOLITE REDUCTASE, CHLOROPLASTIC"/>
    <property type="match status" value="1"/>
</dbReference>
<gene>
    <name evidence="1" type="primary">rccr</name>
</gene>
<dbReference type="GO" id="GO:0015996">
    <property type="term" value="P:chlorophyll catabolic process"/>
    <property type="evidence" value="ECO:0007669"/>
    <property type="project" value="TreeGrafter"/>
</dbReference>
<evidence type="ECO:0000313" key="1">
    <source>
        <dbReference type="EMBL" id="CAJ80770.1"/>
    </source>
</evidence>
<organism evidence="1">
    <name type="scientific">Pinus taeda</name>
    <name type="common">Loblolly pine</name>
    <dbReference type="NCBI Taxonomy" id="3352"/>
    <lineage>
        <taxon>Eukaryota</taxon>
        <taxon>Viridiplantae</taxon>
        <taxon>Streptophyta</taxon>
        <taxon>Embryophyta</taxon>
        <taxon>Tracheophyta</taxon>
        <taxon>Spermatophyta</taxon>
        <taxon>Pinopsida</taxon>
        <taxon>Pinidae</taxon>
        <taxon>Conifers I</taxon>
        <taxon>Pinales</taxon>
        <taxon>Pinaceae</taxon>
        <taxon>Pinus</taxon>
        <taxon>Pinus subgen. Pinus</taxon>
    </lineage>
</organism>
<dbReference type="AlphaFoldDB" id="Q1ELT4"/>
<dbReference type="PANTHER" id="PTHR34685:SF2">
    <property type="entry name" value="RED CHLOROPHYLL CATABOLITE REDUCTASE, CHLOROPLASTIC"/>
    <property type="match status" value="1"/>
</dbReference>
<dbReference type="GO" id="GO:0009507">
    <property type="term" value="C:chloroplast"/>
    <property type="evidence" value="ECO:0007669"/>
    <property type="project" value="TreeGrafter"/>
</dbReference>
<keyword evidence="1" id="KW-0150">Chloroplast</keyword>
<dbReference type="Pfam" id="PF06405">
    <property type="entry name" value="RCC_reductase"/>
    <property type="match status" value="1"/>
</dbReference>
<accession>Q1ELT4</accession>
<feature type="non-terminal residue" evidence="1">
    <location>
        <position position="1"/>
    </location>
</feature>
<keyword evidence="1" id="KW-0934">Plastid</keyword>
<name>Q1ELT4_PINTA</name>
<proteinExistence type="evidence at transcript level"/>
<geneLocation type="chloroplast" evidence="1"/>
<sequence>HTVTGIGMDASEAEEVWIRFPYLTGPCRSMMEDIAESIEQQLGSFLHPTRTPPDVTHFTSPRGNAEGSFILRSGANSSQVRFVFGWWIHCKLGTGTLDAATLFVMLGPGNDAPHFMMEIIQNDSSNFILLLDLLPRKDLVFNPDYLKTFYEDTELENYRQLVEKAPQSQFYVPSSLYVRSAVSPTALLFKFRDLSSPHDLHSLVEELIHPTANKVFRTWVDAFDGCHGRPEVEEEEKMMILARDEQIRSIGIEKDLSYLPKLFGQEIADRVIAAIRKGQ</sequence>
<dbReference type="GO" id="GO:0051743">
    <property type="term" value="F:red chlorophyll catabolite reductase activity"/>
    <property type="evidence" value="ECO:0007669"/>
    <property type="project" value="InterPro"/>
</dbReference>
<dbReference type="InterPro" id="IPR009439">
    <property type="entry name" value="RCC_reductase"/>
</dbReference>
<protein>
    <submittedName>
        <fullName evidence="1">Red chlorophyll catabolite reductase</fullName>
    </submittedName>
</protein>
<reference evidence="1" key="1">
    <citation type="journal article" date="2007" name="Plant Cell">
        <title>In vivo participation of red chlorophyll catabolite reductase in chlorophyll breakdown.</title>
        <authorList>
            <person name="Pruzinska A."/>
            <person name="Anders I."/>
            <person name="Aubry S."/>
            <person name="Schenk N."/>
            <person name="Tapernoux-Luthi E."/>
            <person name="Muller T."/>
            <person name="Krautler B."/>
            <person name="Hortensteiner S."/>
        </authorList>
    </citation>
    <scope>NUCLEOTIDE SEQUENCE</scope>
</reference>
<dbReference type="EMBL" id="AM233532">
    <property type="protein sequence ID" value="CAJ80770.1"/>
    <property type="molecule type" value="mRNA"/>
</dbReference>